<proteinExistence type="inferred from homology"/>
<keyword evidence="1 6" id="KW-0645">Protease</keyword>
<accession>A0ABW1GA32</accession>
<comment type="caution">
    <text evidence="9">The sequence shown here is derived from an EMBL/GenBank/DDBJ whole genome shotgun (WGS) entry which is preliminary data.</text>
</comment>
<dbReference type="Pfam" id="PF01435">
    <property type="entry name" value="Peptidase_M48"/>
    <property type="match status" value="1"/>
</dbReference>
<protein>
    <submittedName>
        <fullName evidence="9">M56 family metallopeptidase</fullName>
    </submittedName>
</protein>
<sequence length="313" mass="33465">MTALPALLGLGLLLGILVPPRLARAPWTEREPVLALWAWQCLVLAVILCCLLALVLTGSAAWPEVRALLFSGAPVGVAAAYDFPLSRSWAMAAAFLFAIGGLRTLMALAIEVWTARTLRRRRADELAARAPDLHPELVPAGGGGSRSRLVVIESHEPQAWSLPRPDSRLVVSTGALQRLSDRELDALLAHERGHQRARHHWLLQTAEALSAGFPSARVFALFRDQVGRLVELAADDSAARRHGRLATAIALVELNPDERVLGPHAEIPARVDRLLAGRPRLPLARRLAVGAAALALCAAPVLLALAPGLTALG</sequence>
<feature type="transmembrane region" description="Helical" evidence="7">
    <location>
        <begin position="89"/>
        <end position="113"/>
    </location>
</feature>
<dbReference type="PANTHER" id="PTHR34978:SF3">
    <property type="entry name" value="SLR0241 PROTEIN"/>
    <property type="match status" value="1"/>
</dbReference>
<keyword evidence="3 6" id="KW-0378">Hydrolase</keyword>
<evidence type="ECO:0000313" key="10">
    <source>
        <dbReference type="Proteomes" id="UP001596174"/>
    </source>
</evidence>
<feature type="transmembrane region" description="Helical" evidence="7">
    <location>
        <begin position="287"/>
        <end position="309"/>
    </location>
</feature>
<evidence type="ECO:0000256" key="3">
    <source>
        <dbReference type="ARBA" id="ARBA00022801"/>
    </source>
</evidence>
<dbReference type="EMBL" id="JBHSQJ010000103">
    <property type="protein sequence ID" value="MFC5910191.1"/>
    <property type="molecule type" value="Genomic_DNA"/>
</dbReference>
<keyword evidence="7" id="KW-1133">Transmembrane helix</keyword>
<dbReference type="RefSeq" id="WP_380586909.1">
    <property type="nucleotide sequence ID" value="NZ_JBHSQJ010000103.1"/>
</dbReference>
<organism evidence="9 10">
    <name type="scientific">Streptacidiphilus monticola</name>
    <dbReference type="NCBI Taxonomy" id="2161674"/>
    <lineage>
        <taxon>Bacteria</taxon>
        <taxon>Bacillati</taxon>
        <taxon>Actinomycetota</taxon>
        <taxon>Actinomycetes</taxon>
        <taxon>Kitasatosporales</taxon>
        <taxon>Streptomycetaceae</taxon>
        <taxon>Streptacidiphilus</taxon>
    </lineage>
</organism>
<feature type="domain" description="Peptidase M48" evidence="8">
    <location>
        <begin position="148"/>
        <end position="205"/>
    </location>
</feature>
<dbReference type="CDD" id="cd07326">
    <property type="entry name" value="M56_BlaR1_MecR1_like"/>
    <property type="match status" value="1"/>
</dbReference>
<reference evidence="10" key="1">
    <citation type="journal article" date="2019" name="Int. J. Syst. Evol. Microbiol.">
        <title>The Global Catalogue of Microorganisms (GCM) 10K type strain sequencing project: providing services to taxonomists for standard genome sequencing and annotation.</title>
        <authorList>
            <consortium name="The Broad Institute Genomics Platform"/>
            <consortium name="The Broad Institute Genome Sequencing Center for Infectious Disease"/>
            <person name="Wu L."/>
            <person name="Ma J."/>
        </authorList>
    </citation>
    <scope>NUCLEOTIDE SEQUENCE [LARGE SCALE GENOMIC DNA]</scope>
    <source>
        <strain evidence="10">JCM 4816</strain>
    </source>
</reference>
<evidence type="ECO:0000256" key="5">
    <source>
        <dbReference type="ARBA" id="ARBA00023049"/>
    </source>
</evidence>
<evidence type="ECO:0000259" key="8">
    <source>
        <dbReference type="Pfam" id="PF01435"/>
    </source>
</evidence>
<evidence type="ECO:0000256" key="2">
    <source>
        <dbReference type="ARBA" id="ARBA00022723"/>
    </source>
</evidence>
<name>A0ABW1GA32_9ACTN</name>
<dbReference type="PANTHER" id="PTHR34978">
    <property type="entry name" value="POSSIBLE SENSOR-TRANSDUCER PROTEIN BLAR"/>
    <property type="match status" value="1"/>
</dbReference>
<comment type="similarity">
    <text evidence="6">Belongs to the peptidase M48 family.</text>
</comment>
<keyword evidence="10" id="KW-1185">Reference proteome</keyword>
<evidence type="ECO:0000313" key="9">
    <source>
        <dbReference type="EMBL" id="MFC5910191.1"/>
    </source>
</evidence>
<keyword evidence="7" id="KW-0812">Transmembrane</keyword>
<keyword evidence="4 6" id="KW-0862">Zinc</keyword>
<comment type="cofactor">
    <cofactor evidence="6">
        <name>Zn(2+)</name>
        <dbReference type="ChEBI" id="CHEBI:29105"/>
    </cofactor>
    <text evidence="6">Binds 1 zinc ion per subunit.</text>
</comment>
<evidence type="ECO:0000256" key="7">
    <source>
        <dbReference type="SAM" id="Phobius"/>
    </source>
</evidence>
<evidence type="ECO:0000256" key="6">
    <source>
        <dbReference type="RuleBase" id="RU003983"/>
    </source>
</evidence>
<evidence type="ECO:0000256" key="1">
    <source>
        <dbReference type="ARBA" id="ARBA00022670"/>
    </source>
</evidence>
<keyword evidence="7" id="KW-0472">Membrane</keyword>
<dbReference type="Gene3D" id="3.30.2010.10">
    <property type="entry name" value="Metalloproteases ('zincins'), catalytic domain"/>
    <property type="match status" value="1"/>
</dbReference>
<keyword evidence="2" id="KW-0479">Metal-binding</keyword>
<dbReference type="InterPro" id="IPR001915">
    <property type="entry name" value="Peptidase_M48"/>
</dbReference>
<evidence type="ECO:0000256" key="4">
    <source>
        <dbReference type="ARBA" id="ARBA00022833"/>
    </source>
</evidence>
<dbReference type="InterPro" id="IPR052173">
    <property type="entry name" value="Beta-lactam_resp_regulator"/>
</dbReference>
<gene>
    <name evidence="9" type="ORF">ACFP3V_23590</name>
</gene>
<dbReference type="Proteomes" id="UP001596174">
    <property type="component" value="Unassembled WGS sequence"/>
</dbReference>
<feature type="transmembrane region" description="Helical" evidence="7">
    <location>
        <begin position="33"/>
        <end position="55"/>
    </location>
</feature>
<keyword evidence="5 6" id="KW-0482">Metalloprotease</keyword>